<feature type="binding site" evidence="2">
    <location>
        <position position="105"/>
    </location>
    <ligand>
        <name>Fe cation</name>
        <dbReference type="ChEBI" id="CHEBI:24875"/>
    </ligand>
</feature>
<feature type="binding site" evidence="2">
    <location>
        <position position="103"/>
    </location>
    <ligand>
        <name>Fe cation</name>
        <dbReference type="ChEBI" id="CHEBI:24875"/>
    </ligand>
</feature>
<feature type="domain" description="Pirin C-terminal" evidence="5">
    <location>
        <begin position="177"/>
        <end position="279"/>
    </location>
</feature>
<sequence>MATRQLQAIYPSRPSRDGDGVRIQRVAPPGQFGILDPFLMLDEIASDDASDYIGGFPEHPHRGFETVTLMLEGRMRHRDHLGNEGVIEAGGVQWMSAARGILHSEMPEQSEGRLHGFQLWLNLPARNKMDDPQYREYQAHDIPNWQPEPGVNGRVIAGAVKGVQGPVQGVATHPLAIDLHISGTVQARIPVSASATVLVYVYEGGVSLPAAGGERVVERGELARLQGGDEIVLKGGGEKSRALVLAAEPLGEPIAHYGPFVMNTAEEIEQAIQDYRSGALTA</sequence>
<keyword evidence="7" id="KW-1185">Reference proteome</keyword>
<evidence type="ECO:0000256" key="1">
    <source>
        <dbReference type="ARBA" id="ARBA00008416"/>
    </source>
</evidence>
<comment type="cofactor">
    <cofactor evidence="2">
        <name>Fe cation</name>
        <dbReference type="ChEBI" id="CHEBI:24875"/>
    </cofactor>
    <text evidence="2">Binds 1 Fe cation per subunit.</text>
</comment>
<dbReference type="InterPro" id="IPR014710">
    <property type="entry name" value="RmlC-like_jellyroll"/>
</dbReference>
<dbReference type="Proteomes" id="UP000537130">
    <property type="component" value="Unassembled WGS sequence"/>
</dbReference>
<dbReference type="PIRSF" id="PIRSF006232">
    <property type="entry name" value="Pirin"/>
    <property type="match status" value="1"/>
</dbReference>
<accession>A0A7W4Z7Y3</accession>
<evidence type="ECO:0000313" key="6">
    <source>
        <dbReference type="EMBL" id="MBB3048485.1"/>
    </source>
</evidence>
<organism evidence="6 7">
    <name type="scientific">Litorivivens lipolytica</name>
    <dbReference type="NCBI Taxonomy" id="1524264"/>
    <lineage>
        <taxon>Bacteria</taxon>
        <taxon>Pseudomonadati</taxon>
        <taxon>Pseudomonadota</taxon>
        <taxon>Gammaproteobacteria</taxon>
        <taxon>Litorivivens</taxon>
    </lineage>
</organism>
<comment type="caution">
    <text evidence="6">The sequence shown here is derived from an EMBL/GenBank/DDBJ whole genome shotgun (WGS) entry which is preliminary data.</text>
</comment>
<protein>
    <recommendedName>
        <fullName evidence="8">Quercetin 2,3-dioxygenase</fullName>
    </recommendedName>
</protein>
<dbReference type="InterPro" id="IPR011051">
    <property type="entry name" value="RmlC_Cupin_sf"/>
</dbReference>
<evidence type="ECO:0000259" key="4">
    <source>
        <dbReference type="Pfam" id="PF02678"/>
    </source>
</evidence>
<dbReference type="Gene3D" id="2.60.120.10">
    <property type="entry name" value="Jelly Rolls"/>
    <property type="match status" value="2"/>
</dbReference>
<feature type="binding site" evidence="2">
    <location>
        <position position="61"/>
    </location>
    <ligand>
        <name>Fe cation</name>
        <dbReference type="ChEBI" id="CHEBI:24875"/>
    </ligand>
</feature>
<keyword evidence="2" id="KW-0408">Iron</keyword>
<dbReference type="GO" id="GO:0046872">
    <property type="term" value="F:metal ion binding"/>
    <property type="evidence" value="ECO:0007669"/>
    <property type="project" value="UniProtKB-KW"/>
</dbReference>
<dbReference type="EMBL" id="JACHWY010000003">
    <property type="protein sequence ID" value="MBB3048485.1"/>
    <property type="molecule type" value="Genomic_DNA"/>
</dbReference>
<dbReference type="CDD" id="cd02909">
    <property type="entry name" value="cupin_pirin_N"/>
    <property type="match status" value="1"/>
</dbReference>
<evidence type="ECO:0008006" key="8">
    <source>
        <dbReference type="Google" id="ProtNLM"/>
    </source>
</evidence>
<keyword evidence="2" id="KW-0479">Metal-binding</keyword>
<dbReference type="InterPro" id="IPR003829">
    <property type="entry name" value="Pirin_N_dom"/>
</dbReference>
<dbReference type="Pfam" id="PF05726">
    <property type="entry name" value="Pirin_C"/>
    <property type="match status" value="1"/>
</dbReference>
<evidence type="ECO:0000259" key="5">
    <source>
        <dbReference type="Pfam" id="PF05726"/>
    </source>
</evidence>
<evidence type="ECO:0000313" key="7">
    <source>
        <dbReference type="Proteomes" id="UP000537130"/>
    </source>
</evidence>
<proteinExistence type="inferred from homology"/>
<dbReference type="InterPro" id="IPR008778">
    <property type="entry name" value="Pirin_C_dom"/>
</dbReference>
<dbReference type="AlphaFoldDB" id="A0A7W4Z7Y3"/>
<name>A0A7W4Z7Y3_9GAMM</name>
<reference evidence="6 7" key="1">
    <citation type="submission" date="2020-08" db="EMBL/GenBank/DDBJ databases">
        <title>Genomic Encyclopedia of Type Strains, Phase III (KMG-III): the genomes of soil and plant-associated and newly described type strains.</title>
        <authorList>
            <person name="Whitman W."/>
        </authorList>
    </citation>
    <scope>NUCLEOTIDE SEQUENCE [LARGE SCALE GENOMIC DNA]</scope>
    <source>
        <strain evidence="6 7">CECT 8654</strain>
    </source>
</reference>
<dbReference type="InterPro" id="IPR012093">
    <property type="entry name" value="Pirin"/>
</dbReference>
<comment type="similarity">
    <text evidence="1 3">Belongs to the pirin family.</text>
</comment>
<evidence type="ECO:0000256" key="3">
    <source>
        <dbReference type="RuleBase" id="RU003457"/>
    </source>
</evidence>
<dbReference type="Pfam" id="PF02678">
    <property type="entry name" value="Pirin"/>
    <property type="match status" value="1"/>
</dbReference>
<dbReference type="PANTHER" id="PTHR13903">
    <property type="entry name" value="PIRIN-RELATED"/>
    <property type="match status" value="1"/>
</dbReference>
<feature type="binding site" evidence="2">
    <location>
        <position position="59"/>
    </location>
    <ligand>
        <name>Fe cation</name>
        <dbReference type="ChEBI" id="CHEBI:24875"/>
    </ligand>
</feature>
<gene>
    <name evidence="6" type="ORF">FHR99_002759</name>
</gene>
<dbReference type="RefSeq" id="WP_183411269.1">
    <property type="nucleotide sequence ID" value="NZ_JACHWY010000003.1"/>
</dbReference>
<dbReference type="PANTHER" id="PTHR13903:SF8">
    <property type="entry name" value="PIRIN"/>
    <property type="match status" value="1"/>
</dbReference>
<dbReference type="SUPFAM" id="SSF51182">
    <property type="entry name" value="RmlC-like cupins"/>
    <property type="match status" value="1"/>
</dbReference>
<feature type="domain" description="Pirin N-terminal" evidence="4">
    <location>
        <begin position="27"/>
        <end position="121"/>
    </location>
</feature>
<dbReference type="CDD" id="cd02247">
    <property type="entry name" value="cupin_pirin_C"/>
    <property type="match status" value="1"/>
</dbReference>
<evidence type="ECO:0000256" key="2">
    <source>
        <dbReference type="PIRSR" id="PIRSR006232-1"/>
    </source>
</evidence>